<keyword evidence="2" id="KW-1185">Reference proteome</keyword>
<dbReference type="InterPro" id="IPR024400">
    <property type="entry name" value="DUF2635"/>
</dbReference>
<evidence type="ECO:0000313" key="2">
    <source>
        <dbReference type="Proteomes" id="UP000186323"/>
    </source>
</evidence>
<dbReference type="Proteomes" id="UP000186323">
    <property type="component" value="Chromosome I"/>
</dbReference>
<name>A0A1K1LBJ5_9BACT</name>
<gene>
    <name evidence="1" type="ORF">DESPIGER_0175</name>
</gene>
<protein>
    <recommendedName>
        <fullName evidence="3">DUF2635 domain-containing protein</fullName>
    </recommendedName>
</protein>
<dbReference type="Pfam" id="PF10948">
    <property type="entry name" value="DUF2635"/>
    <property type="match status" value="1"/>
</dbReference>
<evidence type="ECO:0000313" key="1">
    <source>
        <dbReference type="EMBL" id="SFV72077.1"/>
    </source>
</evidence>
<evidence type="ECO:0008006" key="3">
    <source>
        <dbReference type="Google" id="ProtNLM"/>
    </source>
</evidence>
<sequence>MVRRPDTGEILPPAGAVVPWGPHRAYWLRRRKDGDVSITHTAVPVRPADDREEG</sequence>
<reference evidence="2" key="1">
    <citation type="submission" date="2016-10" db="EMBL/GenBank/DDBJ databases">
        <authorList>
            <person name="Wegmann U."/>
        </authorList>
    </citation>
    <scope>NUCLEOTIDE SEQUENCE [LARGE SCALE GENOMIC DNA]</scope>
</reference>
<accession>A0A1K1LBJ5</accession>
<dbReference type="EMBL" id="LT630450">
    <property type="protein sequence ID" value="SFV72077.1"/>
    <property type="molecule type" value="Genomic_DNA"/>
</dbReference>
<proteinExistence type="predicted"/>
<organism evidence="1 2">
    <name type="scientific">Desulfovibrio piger</name>
    <dbReference type="NCBI Taxonomy" id="901"/>
    <lineage>
        <taxon>Bacteria</taxon>
        <taxon>Pseudomonadati</taxon>
        <taxon>Thermodesulfobacteriota</taxon>
        <taxon>Desulfovibrionia</taxon>
        <taxon>Desulfovibrionales</taxon>
        <taxon>Desulfovibrionaceae</taxon>
        <taxon>Desulfovibrio</taxon>
    </lineage>
</organism>
<dbReference type="KEGG" id="dpg:DESPIGER_0175"/>
<dbReference type="AlphaFoldDB" id="A0A1K1LBJ5"/>